<proteinExistence type="predicted"/>
<name>A0ACC2JSH7_9PEZI</name>
<comment type="caution">
    <text evidence="1">The sequence shown here is derived from an EMBL/GenBank/DDBJ whole genome shotgun (WGS) entry which is preliminary data.</text>
</comment>
<reference evidence="1" key="1">
    <citation type="submission" date="2022-12" db="EMBL/GenBank/DDBJ databases">
        <title>Genome Sequence of Lasiodiplodia mahajangana.</title>
        <authorList>
            <person name="Buettner E."/>
        </authorList>
    </citation>
    <scope>NUCLEOTIDE SEQUENCE</scope>
    <source>
        <strain evidence="1">VT137</strain>
    </source>
</reference>
<evidence type="ECO:0000313" key="1">
    <source>
        <dbReference type="EMBL" id="KAJ8130212.1"/>
    </source>
</evidence>
<accession>A0ACC2JSH7</accession>
<sequence>MIRDLKGRFVIVPIDASLEAITQKARELLIECDIRDNSRPSFGGGEYSDSAVVAARAARAGSSVNLTYANGTFNASWK</sequence>
<keyword evidence="2" id="KW-1185">Reference proteome</keyword>
<dbReference type="EMBL" id="JAPUUL010000553">
    <property type="protein sequence ID" value="KAJ8130212.1"/>
    <property type="molecule type" value="Genomic_DNA"/>
</dbReference>
<evidence type="ECO:0000313" key="2">
    <source>
        <dbReference type="Proteomes" id="UP001153332"/>
    </source>
</evidence>
<protein>
    <submittedName>
        <fullName evidence="1">Uncharacterized protein</fullName>
    </submittedName>
</protein>
<organism evidence="1 2">
    <name type="scientific">Lasiodiplodia mahajangana</name>
    <dbReference type="NCBI Taxonomy" id="1108764"/>
    <lineage>
        <taxon>Eukaryota</taxon>
        <taxon>Fungi</taxon>
        <taxon>Dikarya</taxon>
        <taxon>Ascomycota</taxon>
        <taxon>Pezizomycotina</taxon>
        <taxon>Dothideomycetes</taxon>
        <taxon>Dothideomycetes incertae sedis</taxon>
        <taxon>Botryosphaeriales</taxon>
        <taxon>Botryosphaeriaceae</taxon>
        <taxon>Lasiodiplodia</taxon>
    </lineage>
</organism>
<dbReference type="Proteomes" id="UP001153332">
    <property type="component" value="Unassembled WGS sequence"/>
</dbReference>
<gene>
    <name evidence="1" type="ORF">O1611_g3417</name>
</gene>